<organism evidence="1 2">
    <name type="scientific">Sphingomonas agrestis</name>
    <dbReference type="NCBI Taxonomy" id="3080540"/>
    <lineage>
        <taxon>Bacteria</taxon>
        <taxon>Pseudomonadati</taxon>
        <taxon>Pseudomonadota</taxon>
        <taxon>Alphaproteobacteria</taxon>
        <taxon>Sphingomonadales</taxon>
        <taxon>Sphingomonadaceae</taxon>
        <taxon>Sphingomonas</taxon>
    </lineage>
</organism>
<comment type="caution">
    <text evidence="1">The sequence shown here is derived from an EMBL/GenBank/DDBJ whole genome shotgun (WGS) entry which is preliminary data.</text>
</comment>
<protein>
    <submittedName>
        <fullName evidence="1">Uncharacterized protein</fullName>
    </submittedName>
</protein>
<dbReference type="RefSeq" id="WP_317226277.1">
    <property type="nucleotide sequence ID" value="NZ_JAWJEJ010000001.1"/>
</dbReference>
<gene>
    <name evidence="1" type="ORF">RZN05_08995</name>
</gene>
<accession>A0ABU3Y6V6</accession>
<sequence length="91" mass="9654">MQSFSNVTADVWNCCKATAATYGVQINSDSGSASSHGFTVNWNYDSGSQVLQLQVTDKPFWAPCSIVNSKVHDAVDECYANHGASGSSMLG</sequence>
<name>A0ABU3Y6V6_9SPHN</name>
<keyword evidence="2" id="KW-1185">Reference proteome</keyword>
<proteinExistence type="predicted"/>
<dbReference type="Proteomes" id="UP001273531">
    <property type="component" value="Unassembled WGS sequence"/>
</dbReference>
<dbReference type="EMBL" id="JAWJEJ010000001">
    <property type="protein sequence ID" value="MDV3457116.1"/>
    <property type="molecule type" value="Genomic_DNA"/>
</dbReference>
<evidence type="ECO:0000313" key="2">
    <source>
        <dbReference type="Proteomes" id="UP001273531"/>
    </source>
</evidence>
<reference evidence="1 2" key="1">
    <citation type="submission" date="2023-10" db="EMBL/GenBank/DDBJ databases">
        <title>Sphingomonas sp. HF-S4 16S ribosomal RNA gene Genome sequencing and assembly.</title>
        <authorList>
            <person name="Lee H."/>
        </authorList>
    </citation>
    <scope>NUCLEOTIDE SEQUENCE [LARGE SCALE GENOMIC DNA]</scope>
    <source>
        <strain evidence="1 2">HF-S4</strain>
    </source>
</reference>
<evidence type="ECO:0000313" key="1">
    <source>
        <dbReference type="EMBL" id="MDV3457116.1"/>
    </source>
</evidence>